<dbReference type="SUPFAM" id="SSF49503">
    <property type="entry name" value="Cupredoxins"/>
    <property type="match status" value="1"/>
</dbReference>
<dbReference type="GO" id="GO:0005507">
    <property type="term" value="F:copper ion binding"/>
    <property type="evidence" value="ECO:0007669"/>
    <property type="project" value="InterPro"/>
</dbReference>
<accession>A0A3N6LL33</accession>
<dbReference type="InterPro" id="IPR017533">
    <property type="entry name" value="Halocyanin"/>
</dbReference>
<feature type="domain" description="PGF-CTERM archaeal protein-sorting signal" evidence="6">
    <location>
        <begin position="319"/>
        <end position="341"/>
    </location>
</feature>
<evidence type="ECO:0000313" key="7">
    <source>
        <dbReference type="EMBL" id="RQG89623.1"/>
    </source>
</evidence>
<reference evidence="7 8" key="1">
    <citation type="submission" date="2018-10" db="EMBL/GenBank/DDBJ databases">
        <title>Natrarchaeobius chitinivorans gen. nov., sp. nov., and Natrarchaeobius haloalkaliphilus sp. nov., alkaliphilic, chitin-utilizing haloarchaea from hypersaline alkaline lakes.</title>
        <authorList>
            <person name="Sorokin D.Y."/>
            <person name="Elcheninov A.G."/>
            <person name="Kostrikina N.A."/>
            <person name="Bale N.J."/>
            <person name="Sinninghe Damste J.S."/>
            <person name="Khijniak T.V."/>
            <person name="Kublanov I.V."/>
            <person name="Toshchakov S.V."/>
        </authorList>
    </citation>
    <scope>NUCLEOTIDE SEQUENCE [LARGE SCALE GENOMIC DNA]</scope>
    <source>
        <strain evidence="7 8">AArcht4T</strain>
    </source>
</reference>
<dbReference type="EMBL" id="REGA01000033">
    <property type="protein sequence ID" value="RQG89623.1"/>
    <property type="molecule type" value="Genomic_DNA"/>
</dbReference>
<evidence type="ECO:0000259" key="5">
    <source>
        <dbReference type="Pfam" id="PF00127"/>
    </source>
</evidence>
<evidence type="ECO:0000256" key="3">
    <source>
        <dbReference type="ARBA" id="ARBA00023008"/>
    </source>
</evidence>
<evidence type="ECO:0000256" key="4">
    <source>
        <dbReference type="SAM" id="MobiDB-lite"/>
    </source>
</evidence>
<keyword evidence="3" id="KW-0186">Copper</keyword>
<dbReference type="AlphaFoldDB" id="A0A3N6LL33"/>
<dbReference type="OrthoDB" id="11836at2157"/>
<organism evidence="7 8">
    <name type="scientific">Natrarchaeobius chitinivorans</name>
    <dbReference type="NCBI Taxonomy" id="1679083"/>
    <lineage>
        <taxon>Archaea</taxon>
        <taxon>Methanobacteriati</taxon>
        <taxon>Methanobacteriota</taxon>
        <taxon>Stenosarchaea group</taxon>
        <taxon>Halobacteria</taxon>
        <taxon>Halobacteriales</taxon>
        <taxon>Natrialbaceae</taxon>
        <taxon>Natrarchaeobius</taxon>
    </lineage>
</organism>
<dbReference type="Pfam" id="PF18204">
    <property type="entry name" value="PGF-CTERM"/>
    <property type="match status" value="1"/>
</dbReference>
<comment type="caution">
    <text evidence="7">The sequence shown here is derived from an EMBL/GenBank/DDBJ whole genome shotgun (WGS) entry which is preliminary data.</text>
</comment>
<evidence type="ECO:0000259" key="6">
    <source>
        <dbReference type="Pfam" id="PF18204"/>
    </source>
</evidence>
<dbReference type="NCBIfam" id="TIGR03102">
    <property type="entry name" value="halo_cynanin"/>
    <property type="match status" value="1"/>
</dbReference>
<keyword evidence="2" id="KW-0732">Signal</keyword>
<feature type="region of interest" description="Disordered" evidence="4">
    <location>
        <begin position="260"/>
        <end position="324"/>
    </location>
</feature>
<dbReference type="GO" id="GO:0030115">
    <property type="term" value="C:S-layer"/>
    <property type="evidence" value="ECO:0007669"/>
    <property type="project" value="UniProtKB-SubCell"/>
</dbReference>
<name>A0A3N6LL33_NATCH</name>
<dbReference type="GO" id="GO:0009055">
    <property type="term" value="F:electron transfer activity"/>
    <property type="evidence" value="ECO:0007669"/>
    <property type="project" value="InterPro"/>
</dbReference>
<protein>
    <submittedName>
        <fullName evidence="7">Halocyanin domain-containing protein</fullName>
    </submittedName>
</protein>
<evidence type="ECO:0000256" key="1">
    <source>
        <dbReference type="ARBA" id="ARBA00022723"/>
    </source>
</evidence>
<dbReference type="InterPro" id="IPR026371">
    <property type="entry name" value="PGF_CTERM"/>
</dbReference>
<evidence type="ECO:0000313" key="8">
    <source>
        <dbReference type="Proteomes" id="UP000282323"/>
    </source>
</evidence>
<dbReference type="InterPro" id="IPR000923">
    <property type="entry name" value="BlueCu_1"/>
</dbReference>
<dbReference type="Gene3D" id="2.60.40.420">
    <property type="entry name" value="Cupredoxins - blue copper proteins"/>
    <property type="match status" value="1"/>
</dbReference>
<evidence type="ECO:0000256" key="2">
    <source>
        <dbReference type="ARBA" id="ARBA00022729"/>
    </source>
</evidence>
<sequence length="350" mass="37558">MHAVATGVEGSSEDILFEHGITAHHHSWAGQSEPDLEMVPDNETYEPDIGDFDLPYGDWFDDVPNYEGTVDKRDHWGITIEVGAGEDGMYFDPPAVLVDPDTYIEFEWTGNGGSHNVVEEDGTWESDLVDEAGYTFPVNWETLDSDTRLSEHGVYRYTCEPHDSAGMRGAITVGDIDDVVDDVITYEVEDVELAEESIEPGESVQVTAHVDLPVEGAVESMEIGILVDGELVESVELPPAATTETFDIPFDETGEYDIRVNDEPAGTVTVGSPVSGEDGNDASESKASNDGSQDDSDGSGNSGEDDTEGDDDEGTSEEMPGFGVLTAVASLGGAAYLIKRRVTGGTDDEL</sequence>
<dbReference type="RefSeq" id="WP_124197622.1">
    <property type="nucleotide sequence ID" value="NZ_REGA01000033.1"/>
</dbReference>
<dbReference type="GO" id="GO:0005886">
    <property type="term" value="C:plasma membrane"/>
    <property type="evidence" value="ECO:0007669"/>
    <property type="project" value="UniProtKB-SubCell"/>
</dbReference>
<dbReference type="Proteomes" id="UP000282323">
    <property type="component" value="Unassembled WGS sequence"/>
</dbReference>
<dbReference type="InterPro" id="IPR008972">
    <property type="entry name" value="Cupredoxin"/>
</dbReference>
<proteinExistence type="predicted"/>
<dbReference type="Pfam" id="PF00127">
    <property type="entry name" value="Copper-bind"/>
    <property type="match status" value="1"/>
</dbReference>
<gene>
    <name evidence="7" type="ORF">EA473_21680</name>
</gene>
<keyword evidence="1" id="KW-0479">Metal-binding</keyword>
<feature type="compositionally biased region" description="Acidic residues" evidence="4">
    <location>
        <begin position="292"/>
        <end position="316"/>
    </location>
</feature>
<feature type="domain" description="Blue (type 1) copper" evidence="5">
    <location>
        <begin position="80"/>
        <end position="173"/>
    </location>
</feature>
<keyword evidence="8" id="KW-1185">Reference proteome</keyword>
<dbReference type="NCBIfam" id="TIGR04126">
    <property type="entry name" value="PGF_CTERM"/>
    <property type="match status" value="1"/>
</dbReference>